<dbReference type="SUPFAM" id="SSF55120">
    <property type="entry name" value="Pseudouridine synthase"/>
    <property type="match status" value="1"/>
</dbReference>
<feature type="domain" description="Pseudouridine synthase II N-terminal" evidence="6">
    <location>
        <begin position="23"/>
        <end position="169"/>
    </location>
</feature>
<comment type="catalytic activity">
    <reaction evidence="1 5">
        <text>uridine(55) in tRNA = pseudouridine(55) in tRNA</text>
        <dbReference type="Rhea" id="RHEA:42532"/>
        <dbReference type="Rhea" id="RHEA-COMP:10101"/>
        <dbReference type="Rhea" id="RHEA-COMP:10102"/>
        <dbReference type="ChEBI" id="CHEBI:65314"/>
        <dbReference type="ChEBI" id="CHEBI:65315"/>
        <dbReference type="EC" id="5.4.99.25"/>
    </reaction>
</comment>
<dbReference type="GO" id="GO:0160148">
    <property type="term" value="F:tRNA pseudouridine(55) synthase activity"/>
    <property type="evidence" value="ECO:0007669"/>
    <property type="project" value="UniProtKB-EC"/>
</dbReference>
<dbReference type="RefSeq" id="WP_012108964.1">
    <property type="nucleotide sequence ID" value="NC_009714.1"/>
</dbReference>
<proteinExistence type="inferred from homology"/>
<dbReference type="Gene3D" id="3.30.2350.10">
    <property type="entry name" value="Pseudouridine synthase"/>
    <property type="match status" value="1"/>
</dbReference>
<dbReference type="AlphaFoldDB" id="A7I2C4"/>
<dbReference type="InterPro" id="IPR020103">
    <property type="entry name" value="PsdUridine_synth_cat_dom_sf"/>
</dbReference>
<keyword evidence="3 5" id="KW-0819">tRNA processing</keyword>
<evidence type="ECO:0000313" key="7">
    <source>
        <dbReference type="EMBL" id="ABS51989.1"/>
    </source>
</evidence>
<comment type="function">
    <text evidence="5">Responsible for synthesis of pseudouridine from uracil-55 in the psi GC loop of transfer RNAs.</text>
</comment>
<dbReference type="KEGG" id="cha:CHAB381_1109"/>
<dbReference type="GO" id="GO:0003723">
    <property type="term" value="F:RNA binding"/>
    <property type="evidence" value="ECO:0007669"/>
    <property type="project" value="InterPro"/>
</dbReference>
<evidence type="ECO:0000256" key="1">
    <source>
        <dbReference type="ARBA" id="ARBA00000385"/>
    </source>
</evidence>
<dbReference type="InterPro" id="IPR002501">
    <property type="entry name" value="PsdUridine_synth_N"/>
</dbReference>
<keyword evidence="4 5" id="KW-0413">Isomerase</keyword>
<dbReference type="InterPro" id="IPR014780">
    <property type="entry name" value="tRNA_psdUridine_synth_TruB"/>
</dbReference>
<dbReference type="eggNOG" id="COG0130">
    <property type="taxonomic scope" value="Bacteria"/>
</dbReference>
<reference evidence="8" key="1">
    <citation type="submission" date="2007-07" db="EMBL/GenBank/DDBJ databases">
        <title>Complete genome sequence of Campylobacter hominis ATCC BAA-381, a commensal isolated from the human gastrointestinal tract.</title>
        <authorList>
            <person name="Fouts D.E."/>
            <person name="Mongodin E.F."/>
            <person name="Puiu D."/>
            <person name="Sebastian Y."/>
            <person name="Miller W.G."/>
            <person name="Mandrell R.E."/>
            <person name="Nelson K.E."/>
        </authorList>
    </citation>
    <scope>NUCLEOTIDE SEQUENCE [LARGE SCALE GENOMIC DNA]</scope>
    <source>
        <strain evidence="8">ATCC BAA-381 / LMG 19568 / NCTC 13146 / CH001A</strain>
    </source>
</reference>
<dbReference type="HOGENOM" id="CLU_032087_2_0_7"/>
<gene>
    <name evidence="5" type="primary">truB</name>
    <name evidence="7" type="ordered locus">CHAB381_1109</name>
</gene>
<dbReference type="PANTHER" id="PTHR13767:SF2">
    <property type="entry name" value="PSEUDOURIDYLATE SYNTHASE TRUB1"/>
    <property type="match status" value="1"/>
</dbReference>
<dbReference type="HAMAP" id="MF_01080">
    <property type="entry name" value="TruB_bact"/>
    <property type="match status" value="1"/>
</dbReference>
<evidence type="ECO:0000256" key="2">
    <source>
        <dbReference type="ARBA" id="ARBA00005642"/>
    </source>
</evidence>
<sequence length="272" mass="31049">MNRLFVANKPTGISSNHFLNTLKRKYGVKKAGFSGTLDPFASGNLLIAFGNYTHFFRFFDLEPKIYEATIWLGAKSESLDNQNIDKIDILKPFDKNLLEDVRAEILGEVKYNPPKFSAKKINGMRAYKLARKGEDFDVPTQNMQIFKSEILNYSHPFLNIKIWVSKGAYARSYAQIFAEKLGVNATLSALKRVKEGSFCYEDEKALNPLEFLTLKENFYIGDESDIELGKILNAQNFKNSNDGKYIVKTANFYSIIEISNGEVKYLLNRIEI</sequence>
<protein>
    <recommendedName>
        <fullName evidence="5">tRNA pseudouridine synthase B</fullName>
        <ecNumber evidence="5">5.4.99.25</ecNumber>
    </recommendedName>
    <alternativeName>
        <fullName evidence="5">tRNA pseudouridine(55) synthase</fullName>
        <shortName evidence="5">Psi55 synthase</shortName>
    </alternativeName>
    <alternativeName>
        <fullName evidence="5">tRNA pseudouridylate synthase</fullName>
    </alternativeName>
    <alternativeName>
        <fullName evidence="5">tRNA-uridine isomerase</fullName>
    </alternativeName>
</protein>
<evidence type="ECO:0000256" key="5">
    <source>
        <dbReference type="HAMAP-Rule" id="MF_01080"/>
    </source>
</evidence>
<dbReference type="Pfam" id="PF01509">
    <property type="entry name" value="TruB_N"/>
    <property type="match status" value="1"/>
</dbReference>
<dbReference type="OrthoDB" id="9802309at2"/>
<dbReference type="EMBL" id="CP000776">
    <property type="protein sequence ID" value="ABS51989.1"/>
    <property type="molecule type" value="Genomic_DNA"/>
</dbReference>
<evidence type="ECO:0000256" key="3">
    <source>
        <dbReference type="ARBA" id="ARBA00022694"/>
    </source>
</evidence>
<keyword evidence="8" id="KW-1185">Reference proteome</keyword>
<dbReference type="GO" id="GO:1990481">
    <property type="term" value="P:mRNA pseudouridine synthesis"/>
    <property type="evidence" value="ECO:0007669"/>
    <property type="project" value="TreeGrafter"/>
</dbReference>
<organism evidence="7 8">
    <name type="scientific">Campylobacter hominis (strain ATCC BAA-381 / DSM 21671 / CCUG 45161 / LMG 19568 / NCTC 13146 / CH001A)</name>
    <dbReference type="NCBI Taxonomy" id="360107"/>
    <lineage>
        <taxon>Bacteria</taxon>
        <taxon>Pseudomonadati</taxon>
        <taxon>Campylobacterota</taxon>
        <taxon>Epsilonproteobacteria</taxon>
        <taxon>Campylobacterales</taxon>
        <taxon>Campylobacteraceae</taxon>
        <taxon>Campylobacter</taxon>
    </lineage>
</organism>
<accession>A7I2C4</accession>
<dbReference type="GO" id="GO:0031119">
    <property type="term" value="P:tRNA pseudouridine synthesis"/>
    <property type="evidence" value="ECO:0007669"/>
    <property type="project" value="UniProtKB-UniRule"/>
</dbReference>
<dbReference type="STRING" id="360107.CHAB381_1109"/>
<name>A7I2C4_CAMHC</name>
<comment type="similarity">
    <text evidence="2 5">Belongs to the pseudouridine synthase TruB family. Type 1 subfamily.</text>
</comment>
<evidence type="ECO:0000256" key="4">
    <source>
        <dbReference type="ARBA" id="ARBA00023235"/>
    </source>
</evidence>
<feature type="active site" description="Nucleophile" evidence="5">
    <location>
        <position position="38"/>
    </location>
</feature>
<evidence type="ECO:0000259" key="6">
    <source>
        <dbReference type="Pfam" id="PF01509"/>
    </source>
</evidence>
<dbReference type="EC" id="5.4.99.25" evidence="5"/>
<evidence type="ECO:0000313" key="8">
    <source>
        <dbReference type="Proteomes" id="UP000002407"/>
    </source>
</evidence>
<dbReference type="Proteomes" id="UP000002407">
    <property type="component" value="Chromosome"/>
</dbReference>
<dbReference type="PANTHER" id="PTHR13767">
    <property type="entry name" value="TRNA-PSEUDOURIDINE SYNTHASE"/>
    <property type="match status" value="1"/>
</dbReference>